<protein>
    <recommendedName>
        <fullName evidence="2">Myb/SANT-like DNA-binding domain-containing protein</fullName>
    </recommendedName>
</protein>
<feature type="region of interest" description="Disordered" evidence="1">
    <location>
        <begin position="181"/>
        <end position="244"/>
    </location>
</feature>
<evidence type="ECO:0000256" key="1">
    <source>
        <dbReference type="SAM" id="MobiDB-lite"/>
    </source>
</evidence>
<dbReference type="PANTHER" id="PTHR33492:SF19">
    <property type="entry name" value="MYB-LIKE DOMAIN-CONTAINING PROTEIN"/>
    <property type="match status" value="1"/>
</dbReference>
<feature type="compositionally biased region" description="Basic and acidic residues" evidence="1">
    <location>
        <begin position="212"/>
        <end position="227"/>
    </location>
</feature>
<sequence>MPNPAPTPDDELRGDPACRPVVRLQPTVENITEGVSNMRAHSDGVDENGGAGDDADDGYREDVEAVDDDGDAPIRPLGKDMHLVGLGHNYGRMRTKEWKWEDIAKRMANAGCPREADDCMKKWDNLFQKYKKIQRFQNASGEADFFRLSNEERKDHNFKFRMERALYNEIHGGMLGNHTIFPPNIADTGNPDGEQLPRRGAGGGESVGSEAASDRWAEERSSPRESDNNVGNGARSMKRKNTRQQALESIADVMDRHGALMSSTMEFSSKRQCSVLTRQCDILEQEVAVQKEHYAASDETSYAVVKACWCTPPALCASSSSENSSPSPRAVVFRKRHNRLCSRPPRLQSSVVVVESRSSFRIKQPALRSTTWTSTVKFINSYPSLCPCAAIDGRRHIFPLQLSRWQIMAPRRGGGGQARGKKRDAVTERTAGGSGGGRHTTRTKRSRQDASSVSGAHLDGDGWGRPNDGEGENETGYAAMEEVARMEHDQITHVTTPQGRHREDAGTGTFAATPRVQKALGERGSGGAVTPRVQQAVGD</sequence>
<dbReference type="AlphaFoldDB" id="A0A388LS69"/>
<evidence type="ECO:0000259" key="2">
    <source>
        <dbReference type="Pfam" id="PF13837"/>
    </source>
</evidence>
<name>A0A388LS69_CHABU</name>
<dbReference type="PANTHER" id="PTHR33492">
    <property type="entry name" value="OSJNBA0043A12.37 PROTEIN-RELATED"/>
    <property type="match status" value="1"/>
</dbReference>
<evidence type="ECO:0000313" key="4">
    <source>
        <dbReference type="Proteomes" id="UP000265515"/>
    </source>
</evidence>
<dbReference type="InterPro" id="IPR044822">
    <property type="entry name" value="Myb_DNA-bind_4"/>
</dbReference>
<dbReference type="EMBL" id="BFEA01000507">
    <property type="protein sequence ID" value="GBG85167.1"/>
    <property type="molecule type" value="Genomic_DNA"/>
</dbReference>
<feature type="region of interest" description="Disordered" evidence="1">
    <location>
        <begin position="409"/>
        <end position="473"/>
    </location>
</feature>
<dbReference type="Gene3D" id="1.10.10.60">
    <property type="entry name" value="Homeodomain-like"/>
    <property type="match status" value="1"/>
</dbReference>
<feature type="region of interest" description="Disordered" evidence="1">
    <location>
        <begin position="1"/>
        <end position="59"/>
    </location>
</feature>
<dbReference type="Pfam" id="PF13837">
    <property type="entry name" value="Myb_DNA-bind_4"/>
    <property type="match status" value="1"/>
</dbReference>
<evidence type="ECO:0000313" key="3">
    <source>
        <dbReference type="EMBL" id="GBG85167.1"/>
    </source>
</evidence>
<proteinExistence type="predicted"/>
<gene>
    <name evidence="3" type="ORF">CBR_g39732</name>
</gene>
<feature type="domain" description="Myb/SANT-like DNA-binding" evidence="2">
    <location>
        <begin position="93"/>
        <end position="141"/>
    </location>
</feature>
<accession>A0A388LS69</accession>
<comment type="caution">
    <text evidence="3">The sequence shown here is derived from an EMBL/GenBank/DDBJ whole genome shotgun (WGS) entry which is preliminary data.</text>
</comment>
<feature type="region of interest" description="Disordered" evidence="1">
    <location>
        <begin position="520"/>
        <end position="539"/>
    </location>
</feature>
<reference evidence="3 4" key="1">
    <citation type="journal article" date="2018" name="Cell">
        <title>The Chara Genome: Secondary Complexity and Implications for Plant Terrestrialization.</title>
        <authorList>
            <person name="Nishiyama T."/>
            <person name="Sakayama H."/>
            <person name="Vries J.D."/>
            <person name="Buschmann H."/>
            <person name="Saint-Marcoux D."/>
            <person name="Ullrich K.K."/>
            <person name="Haas F.B."/>
            <person name="Vanderstraeten L."/>
            <person name="Becker D."/>
            <person name="Lang D."/>
            <person name="Vosolsobe S."/>
            <person name="Rombauts S."/>
            <person name="Wilhelmsson P.K.I."/>
            <person name="Janitza P."/>
            <person name="Kern R."/>
            <person name="Heyl A."/>
            <person name="Rumpler F."/>
            <person name="Villalobos L.I.A.C."/>
            <person name="Clay J.M."/>
            <person name="Skokan R."/>
            <person name="Toyoda A."/>
            <person name="Suzuki Y."/>
            <person name="Kagoshima H."/>
            <person name="Schijlen E."/>
            <person name="Tajeshwar N."/>
            <person name="Catarino B."/>
            <person name="Hetherington A.J."/>
            <person name="Saltykova A."/>
            <person name="Bonnot C."/>
            <person name="Breuninger H."/>
            <person name="Symeonidi A."/>
            <person name="Radhakrishnan G.V."/>
            <person name="Van Nieuwerburgh F."/>
            <person name="Deforce D."/>
            <person name="Chang C."/>
            <person name="Karol K.G."/>
            <person name="Hedrich R."/>
            <person name="Ulvskov P."/>
            <person name="Glockner G."/>
            <person name="Delwiche C.F."/>
            <person name="Petrasek J."/>
            <person name="Van de Peer Y."/>
            <person name="Friml J."/>
            <person name="Beilby M."/>
            <person name="Dolan L."/>
            <person name="Kohara Y."/>
            <person name="Sugano S."/>
            <person name="Fujiyama A."/>
            <person name="Delaux P.-M."/>
            <person name="Quint M."/>
            <person name="TheiBen G."/>
            <person name="Hagemann M."/>
            <person name="Harholt J."/>
            <person name="Dunand C."/>
            <person name="Zachgo S."/>
            <person name="Langdale J."/>
            <person name="Maumus F."/>
            <person name="Straeten D.V.D."/>
            <person name="Gould S.B."/>
            <person name="Rensing S.A."/>
        </authorList>
    </citation>
    <scope>NUCLEOTIDE SEQUENCE [LARGE SCALE GENOMIC DNA]</scope>
    <source>
        <strain evidence="3 4">S276</strain>
    </source>
</reference>
<keyword evidence="4" id="KW-1185">Reference proteome</keyword>
<dbReference type="Gramene" id="GBG85167">
    <property type="protein sequence ID" value="GBG85167"/>
    <property type="gene ID" value="CBR_g39732"/>
</dbReference>
<organism evidence="3 4">
    <name type="scientific">Chara braunii</name>
    <name type="common">Braun's stonewort</name>
    <dbReference type="NCBI Taxonomy" id="69332"/>
    <lineage>
        <taxon>Eukaryota</taxon>
        <taxon>Viridiplantae</taxon>
        <taxon>Streptophyta</taxon>
        <taxon>Charophyceae</taxon>
        <taxon>Charales</taxon>
        <taxon>Characeae</taxon>
        <taxon>Chara</taxon>
    </lineage>
</organism>
<dbReference type="Proteomes" id="UP000265515">
    <property type="component" value="Unassembled WGS sequence"/>
</dbReference>